<evidence type="ECO:0000313" key="2">
    <source>
        <dbReference type="EMBL" id="TDD98152.1"/>
    </source>
</evidence>
<dbReference type="RefSeq" id="WP_131888673.1">
    <property type="nucleotide sequence ID" value="NZ_SMKU01000001.1"/>
</dbReference>
<comment type="caution">
    <text evidence="2">The sequence shown here is derived from an EMBL/GenBank/DDBJ whole genome shotgun (WGS) entry which is preliminary data.</text>
</comment>
<feature type="signal peptide" evidence="1">
    <location>
        <begin position="1"/>
        <end position="26"/>
    </location>
</feature>
<sequence>MRARTLAGMSLAAAVAGGLAAAPALAAPAPARAATVCQATVFGNEVAVPGDWEAKAADVWSIQCPQDRHVKVKIDYVTGRTVVSETDIAAGEQWQALDFTQSPDGRGVNAVVYVYENNEELTQVAINWD</sequence>
<evidence type="ECO:0000313" key="3">
    <source>
        <dbReference type="Proteomes" id="UP000294513"/>
    </source>
</evidence>
<dbReference type="AlphaFoldDB" id="A0A4R5CL18"/>
<protein>
    <recommendedName>
        <fullName evidence="4">Secreted protein</fullName>
    </recommendedName>
</protein>
<name>A0A4R5CL18_9ACTN</name>
<dbReference type="EMBL" id="SMKU01000001">
    <property type="protein sequence ID" value="TDD98152.1"/>
    <property type="molecule type" value="Genomic_DNA"/>
</dbReference>
<evidence type="ECO:0008006" key="4">
    <source>
        <dbReference type="Google" id="ProtNLM"/>
    </source>
</evidence>
<dbReference type="OrthoDB" id="3483343at2"/>
<dbReference type="Proteomes" id="UP000294513">
    <property type="component" value="Unassembled WGS sequence"/>
</dbReference>
<proteinExistence type="predicted"/>
<accession>A0A4R5CL18</accession>
<organism evidence="2 3">
    <name type="scientific">Actinomadura rubrisoli</name>
    <dbReference type="NCBI Taxonomy" id="2530368"/>
    <lineage>
        <taxon>Bacteria</taxon>
        <taxon>Bacillati</taxon>
        <taxon>Actinomycetota</taxon>
        <taxon>Actinomycetes</taxon>
        <taxon>Streptosporangiales</taxon>
        <taxon>Thermomonosporaceae</taxon>
        <taxon>Actinomadura</taxon>
    </lineage>
</organism>
<keyword evidence="3" id="KW-1185">Reference proteome</keyword>
<reference evidence="2 3" key="1">
    <citation type="submission" date="2019-03" db="EMBL/GenBank/DDBJ databases">
        <title>Draft genome sequences of novel Actinobacteria.</title>
        <authorList>
            <person name="Sahin N."/>
            <person name="Ay H."/>
            <person name="Saygin H."/>
        </authorList>
    </citation>
    <scope>NUCLEOTIDE SEQUENCE [LARGE SCALE GENOMIC DNA]</scope>
    <source>
        <strain evidence="2 3">H3C3</strain>
    </source>
</reference>
<keyword evidence="1" id="KW-0732">Signal</keyword>
<gene>
    <name evidence="2" type="ORF">E1298_00355</name>
</gene>
<feature type="chain" id="PRO_5038969535" description="Secreted protein" evidence="1">
    <location>
        <begin position="27"/>
        <end position="129"/>
    </location>
</feature>
<evidence type="ECO:0000256" key="1">
    <source>
        <dbReference type="SAM" id="SignalP"/>
    </source>
</evidence>